<accession>A0ABQ3EL11</accession>
<protein>
    <recommendedName>
        <fullName evidence="4">Phage baseplate assembly protein V</fullName>
    </recommendedName>
</protein>
<evidence type="ECO:0000256" key="1">
    <source>
        <dbReference type="SAM" id="Coils"/>
    </source>
</evidence>
<dbReference type="Gene3D" id="2.40.50.230">
    <property type="entry name" value="Gp5 N-terminal domain"/>
    <property type="match status" value="1"/>
</dbReference>
<organism evidence="2 3">
    <name type="scientific">Pseudovibrio japonicus</name>
    <dbReference type="NCBI Taxonomy" id="366534"/>
    <lineage>
        <taxon>Bacteria</taxon>
        <taxon>Pseudomonadati</taxon>
        <taxon>Pseudomonadota</taxon>
        <taxon>Alphaproteobacteria</taxon>
        <taxon>Hyphomicrobiales</taxon>
        <taxon>Stappiaceae</taxon>
        <taxon>Pseudovibrio</taxon>
    </lineage>
</organism>
<dbReference type="RefSeq" id="WP_189437031.1">
    <property type="nucleotide sequence ID" value="NZ_BMXE01000004.1"/>
</dbReference>
<dbReference type="Proteomes" id="UP000637980">
    <property type="component" value="Unassembled WGS sequence"/>
</dbReference>
<reference evidence="3" key="1">
    <citation type="journal article" date="2019" name="Int. J. Syst. Evol. Microbiol.">
        <title>The Global Catalogue of Microorganisms (GCM) 10K type strain sequencing project: providing services to taxonomists for standard genome sequencing and annotation.</title>
        <authorList>
            <consortium name="The Broad Institute Genomics Platform"/>
            <consortium name="The Broad Institute Genome Sequencing Center for Infectious Disease"/>
            <person name="Wu L."/>
            <person name="Ma J."/>
        </authorList>
    </citation>
    <scope>NUCLEOTIDE SEQUENCE [LARGE SCALE GENOMIC DNA]</scope>
    <source>
        <strain evidence="3">KCTC 12861</strain>
    </source>
</reference>
<sequence>MNIFKRLIDRIETLERTVAEQARLIKNLIREGEITEVFDDGTVIVNAQDLVTNKSPFVHFSGAIKEWTPPSVGQSVIAVSPSGDPKRSIILPAGYSDAHKQPHNSLSERKFVFGSTTMTMTEDGWELEGTTITMNGNVEINGNSVTHNGTEIGDKHKHLDVVKGKDKTGTPV</sequence>
<keyword evidence="3" id="KW-1185">Reference proteome</keyword>
<evidence type="ECO:0008006" key="4">
    <source>
        <dbReference type="Google" id="ProtNLM"/>
    </source>
</evidence>
<dbReference type="InterPro" id="IPR037026">
    <property type="entry name" value="Vgr_OB-fold_dom_sf"/>
</dbReference>
<evidence type="ECO:0000313" key="2">
    <source>
        <dbReference type="EMBL" id="GHB34064.1"/>
    </source>
</evidence>
<dbReference type="EMBL" id="BMXE01000004">
    <property type="protein sequence ID" value="GHB34064.1"/>
    <property type="molecule type" value="Genomic_DNA"/>
</dbReference>
<gene>
    <name evidence="2" type="ORF">GCM10007094_23880</name>
</gene>
<feature type="coiled-coil region" evidence="1">
    <location>
        <begin position="4"/>
        <end position="31"/>
    </location>
</feature>
<evidence type="ECO:0000313" key="3">
    <source>
        <dbReference type="Proteomes" id="UP000637980"/>
    </source>
</evidence>
<comment type="caution">
    <text evidence="2">The sequence shown here is derived from an EMBL/GenBank/DDBJ whole genome shotgun (WGS) entry which is preliminary data.</text>
</comment>
<keyword evidence="1" id="KW-0175">Coiled coil</keyword>
<proteinExistence type="predicted"/>
<name>A0ABQ3EL11_9HYPH</name>